<dbReference type="PANTHER" id="PTHR30290:SF38">
    <property type="entry name" value="D,D-DIPEPTIDE-BINDING PERIPLASMIC PROTEIN DDPA-RELATED"/>
    <property type="match status" value="1"/>
</dbReference>
<dbReference type="Gene3D" id="3.90.76.10">
    <property type="entry name" value="Dipeptide-binding Protein, Domain 1"/>
    <property type="match status" value="1"/>
</dbReference>
<dbReference type="Pfam" id="PF00496">
    <property type="entry name" value="SBP_bac_5"/>
    <property type="match status" value="1"/>
</dbReference>
<dbReference type="GO" id="GO:0043190">
    <property type="term" value="C:ATP-binding cassette (ABC) transporter complex"/>
    <property type="evidence" value="ECO:0007669"/>
    <property type="project" value="InterPro"/>
</dbReference>
<feature type="region of interest" description="Disordered" evidence="2">
    <location>
        <begin position="27"/>
        <end position="57"/>
    </location>
</feature>
<name>A0AB39HQA4_9BACI</name>
<dbReference type="PROSITE" id="PS51257">
    <property type="entry name" value="PROKAR_LIPOPROTEIN"/>
    <property type="match status" value="1"/>
</dbReference>
<dbReference type="GO" id="GO:0015833">
    <property type="term" value="P:peptide transport"/>
    <property type="evidence" value="ECO:0007669"/>
    <property type="project" value="TreeGrafter"/>
</dbReference>
<evidence type="ECO:0000259" key="3">
    <source>
        <dbReference type="Pfam" id="PF00496"/>
    </source>
</evidence>
<dbReference type="AlphaFoldDB" id="A0AB39HQA4"/>
<feature type="compositionally biased region" description="Acidic residues" evidence="2">
    <location>
        <begin position="34"/>
        <end position="51"/>
    </location>
</feature>
<dbReference type="PIRSF" id="PIRSF002741">
    <property type="entry name" value="MppA"/>
    <property type="match status" value="1"/>
</dbReference>
<keyword evidence="1" id="KW-0732">Signal</keyword>
<evidence type="ECO:0000313" key="4">
    <source>
        <dbReference type="EMBL" id="XDK32543.1"/>
    </source>
</evidence>
<dbReference type="GO" id="GO:1904680">
    <property type="term" value="F:peptide transmembrane transporter activity"/>
    <property type="evidence" value="ECO:0007669"/>
    <property type="project" value="TreeGrafter"/>
</dbReference>
<dbReference type="PANTHER" id="PTHR30290">
    <property type="entry name" value="PERIPLASMIC BINDING COMPONENT OF ABC TRANSPORTER"/>
    <property type="match status" value="1"/>
</dbReference>
<dbReference type="InterPro" id="IPR000914">
    <property type="entry name" value="SBP_5_dom"/>
</dbReference>
<dbReference type="EMBL" id="CP162599">
    <property type="protein sequence ID" value="XDK32543.1"/>
    <property type="molecule type" value="Genomic_DNA"/>
</dbReference>
<evidence type="ECO:0000256" key="1">
    <source>
        <dbReference type="ARBA" id="ARBA00022729"/>
    </source>
</evidence>
<dbReference type="GO" id="GO:0042597">
    <property type="term" value="C:periplasmic space"/>
    <property type="evidence" value="ECO:0007669"/>
    <property type="project" value="UniProtKB-ARBA"/>
</dbReference>
<dbReference type="InterPro" id="IPR039424">
    <property type="entry name" value="SBP_5"/>
</dbReference>
<feature type="domain" description="Solute-binding protein family 5" evidence="3">
    <location>
        <begin position="101"/>
        <end position="457"/>
    </location>
</feature>
<protein>
    <submittedName>
        <fullName evidence="4">ABC transporter substrate-binding protein</fullName>
    </submittedName>
</protein>
<sequence>MNQKKSLLFIVILFISLLMIITGCSDSSTKGESEDADQDTNQQDEGEDEDKEEPKSSGGILKIALDAAPPTLDQPTSTATASRDATRLIYESLVATDSNFQPVPVLAESIETDDNKKYTFHLRQGVHFHNGKEMTSEDVVASMERWLEKSSVTGNIFNGATWTAEDDYTVVLELVEPSPLTLDTMASAKQAAGIMPKEVVESASADGIQEYIGTGPFEFVEWRQDQYIHYKKYEDYQPVDMEPDGLIGRKEALVDEIYFYIVPDTSTRLAGLQTGEYDFAYGVPYDNYDQLEDDPNLETILTPSSNHILVFNKVEGKSTDFKLREAINTALDDDEIMLAAFPNTDFYWLDSGYMDVNIVNWASKAGEEYYNQNDPEKAKQMLEDMGYNGEEFRIMATRDYDHHYNSAVVITEQLREIGMNVTLDIYDWPTLNEKMGSDFEDWDAFITSSSTVSTPPQLIALSPSFGGGVNDSKVAEDMKEIENAPSLEEAQKLWDDLQLYVWEELLPIVNIGGFNALYGHSNKVEGLTATTGPIFWNVSITE</sequence>
<dbReference type="CDD" id="cd08502">
    <property type="entry name" value="PBP2_NikA_DppA_OppA_like_16"/>
    <property type="match status" value="1"/>
</dbReference>
<accession>A0AB39HQA4</accession>
<reference evidence="4" key="1">
    <citation type="submission" date="2024-07" db="EMBL/GenBank/DDBJ databases">
        <title>Halotolerant mesophilic bacterium Ornithinibacillus sp. 4-3, sp. nov., isolated from soil.</title>
        <authorList>
            <person name="Sidarenka A.V."/>
            <person name="Guliayeva D.E."/>
            <person name="Leanovich S.I."/>
            <person name="Hileuskaya K.S."/>
            <person name="Akhremchuk A.E."/>
            <person name="Sikolenko M.A."/>
            <person name="Valentovich L.N."/>
        </authorList>
    </citation>
    <scope>NUCLEOTIDE SEQUENCE</scope>
    <source>
        <strain evidence="4">4-3</strain>
    </source>
</reference>
<dbReference type="RefSeq" id="WP_368653231.1">
    <property type="nucleotide sequence ID" value="NZ_CP162599.1"/>
</dbReference>
<evidence type="ECO:0000256" key="2">
    <source>
        <dbReference type="SAM" id="MobiDB-lite"/>
    </source>
</evidence>
<dbReference type="InterPro" id="IPR030678">
    <property type="entry name" value="Peptide/Ni-bd"/>
</dbReference>
<proteinExistence type="predicted"/>
<gene>
    <name evidence="4" type="ORF">AB4Y30_16285</name>
</gene>
<dbReference type="Gene3D" id="3.40.190.10">
    <property type="entry name" value="Periplasmic binding protein-like II"/>
    <property type="match status" value="1"/>
</dbReference>
<dbReference type="Gene3D" id="3.10.105.10">
    <property type="entry name" value="Dipeptide-binding Protein, Domain 3"/>
    <property type="match status" value="1"/>
</dbReference>
<dbReference type="SUPFAM" id="SSF53850">
    <property type="entry name" value="Periplasmic binding protein-like II"/>
    <property type="match status" value="1"/>
</dbReference>
<organism evidence="4">
    <name type="scientific">Ornithinibacillus sp. 4-3</name>
    <dbReference type="NCBI Taxonomy" id="3231488"/>
    <lineage>
        <taxon>Bacteria</taxon>
        <taxon>Bacillati</taxon>
        <taxon>Bacillota</taxon>
        <taxon>Bacilli</taxon>
        <taxon>Bacillales</taxon>
        <taxon>Bacillaceae</taxon>
        <taxon>Ornithinibacillus</taxon>
    </lineage>
</organism>